<feature type="transmembrane region" description="Helical" evidence="19">
    <location>
        <begin position="52"/>
        <end position="71"/>
    </location>
</feature>
<evidence type="ECO:0000256" key="9">
    <source>
        <dbReference type="ARBA" id="ARBA00022840"/>
    </source>
</evidence>
<comment type="similarity">
    <text evidence="2">Belongs to the bacterial diacylglycerol kinase family.</text>
</comment>
<feature type="transmembrane region" description="Helical" evidence="19">
    <location>
        <begin position="132"/>
        <end position="149"/>
    </location>
</feature>
<evidence type="ECO:0000313" key="21">
    <source>
        <dbReference type="EMBL" id="SEA38900.1"/>
    </source>
</evidence>
<protein>
    <submittedName>
        <fullName evidence="21">Diacylglycerol kinase (ATP)</fullName>
    </submittedName>
</protein>
<sequence length="232" mass="24936">MKPTSWLESLNCAIEGILWAAKGEKHVRYHLVAALAVVFMALFFKISALEFFLLVLAAVIVIFAELVNTAIEAVVDLVTEDYHELAKRAKDVAAGAVLVTSVGAVILGYLVLSGHIFPLFHSEPTFGEEPQGTIPVGALLIVLILVILIKSHYNRGTPLRGGVPSGHAAVAFSIAVSTFLFGKSFLLGMMVLLLAVLVSQSRLLMKIHSPREVFLGALLGSVVTLLAYLLFT</sequence>
<dbReference type="Pfam" id="PF01569">
    <property type="entry name" value="PAP2"/>
    <property type="match status" value="1"/>
</dbReference>
<keyword evidence="13" id="KW-0594">Phospholipid biosynthesis</keyword>
<dbReference type="Proteomes" id="UP000199409">
    <property type="component" value="Unassembled WGS sequence"/>
</dbReference>
<comment type="subcellular location">
    <subcellularLocation>
        <location evidence="1">Cell membrane</location>
        <topology evidence="1">Multi-pass membrane protein</topology>
    </subcellularLocation>
</comment>
<dbReference type="RefSeq" id="WP_092347506.1">
    <property type="nucleotide sequence ID" value="NZ_FNQN01000005.1"/>
</dbReference>
<feature type="binding site" evidence="18">
    <location>
        <position position="24"/>
    </location>
    <ligand>
        <name>a divalent metal cation</name>
        <dbReference type="ChEBI" id="CHEBI:60240"/>
    </ligand>
</feature>
<organism evidence="21 22">
    <name type="scientific">Desulfuromusa kysingii</name>
    <dbReference type="NCBI Taxonomy" id="37625"/>
    <lineage>
        <taxon>Bacteria</taxon>
        <taxon>Pseudomonadati</taxon>
        <taxon>Thermodesulfobacteriota</taxon>
        <taxon>Desulfuromonadia</taxon>
        <taxon>Desulfuromonadales</taxon>
        <taxon>Geopsychrobacteraceae</taxon>
        <taxon>Desulfuromusa</taxon>
    </lineage>
</organism>
<evidence type="ECO:0000256" key="8">
    <source>
        <dbReference type="ARBA" id="ARBA00022777"/>
    </source>
</evidence>
<keyword evidence="12 19" id="KW-0472">Membrane</keyword>
<keyword evidence="22" id="KW-1185">Reference proteome</keyword>
<accession>A0A1H4ASN5</accession>
<dbReference type="CDD" id="cd14265">
    <property type="entry name" value="UDPK_IM_like"/>
    <property type="match status" value="1"/>
</dbReference>
<dbReference type="InterPro" id="IPR000326">
    <property type="entry name" value="PAP2/HPO"/>
</dbReference>
<evidence type="ECO:0000256" key="6">
    <source>
        <dbReference type="ARBA" id="ARBA00022692"/>
    </source>
</evidence>
<evidence type="ECO:0000256" key="18">
    <source>
        <dbReference type="PIRSR" id="PIRSR600829-4"/>
    </source>
</evidence>
<evidence type="ECO:0000256" key="14">
    <source>
        <dbReference type="ARBA" id="ARBA00023264"/>
    </source>
</evidence>
<keyword evidence="10 19" id="KW-1133">Transmembrane helix</keyword>
<evidence type="ECO:0000256" key="19">
    <source>
        <dbReference type="SAM" id="Phobius"/>
    </source>
</evidence>
<feature type="binding site" evidence="17">
    <location>
        <position position="24"/>
    </location>
    <ligand>
        <name>ATP</name>
        <dbReference type="ChEBI" id="CHEBI:30616"/>
    </ligand>
</feature>
<dbReference type="PANTHER" id="PTHR34299:SF1">
    <property type="entry name" value="DIACYLGLYCEROL KINASE"/>
    <property type="match status" value="1"/>
</dbReference>
<keyword evidence="18" id="KW-0479">Metal-binding</keyword>
<feature type="transmembrane region" description="Helical" evidence="19">
    <location>
        <begin position="212"/>
        <end position="231"/>
    </location>
</feature>
<dbReference type="GO" id="GO:0046872">
    <property type="term" value="F:metal ion binding"/>
    <property type="evidence" value="ECO:0007669"/>
    <property type="project" value="UniProtKB-KW"/>
</dbReference>
<evidence type="ECO:0000256" key="17">
    <source>
        <dbReference type="PIRSR" id="PIRSR600829-3"/>
    </source>
</evidence>
<feature type="transmembrane region" description="Helical" evidence="19">
    <location>
        <begin position="92"/>
        <end position="112"/>
    </location>
</feature>
<keyword evidence="7 17" id="KW-0547">Nucleotide-binding</keyword>
<feature type="binding site" evidence="16">
    <location>
        <position position="65"/>
    </location>
    <ligand>
        <name>substrate</name>
    </ligand>
</feature>
<feature type="domain" description="Phosphatidic acid phosphatase type 2/haloperoxidase" evidence="20">
    <location>
        <begin position="133"/>
        <end position="228"/>
    </location>
</feature>
<evidence type="ECO:0000256" key="7">
    <source>
        <dbReference type="ARBA" id="ARBA00022741"/>
    </source>
</evidence>
<keyword evidence="4" id="KW-0444">Lipid biosynthesis</keyword>
<feature type="binding site" evidence="17">
    <location>
        <begin position="90"/>
        <end position="91"/>
    </location>
    <ligand>
        <name>ATP</name>
        <dbReference type="ChEBI" id="CHEBI:30616"/>
    </ligand>
</feature>
<dbReference type="Pfam" id="PF01219">
    <property type="entry name" value="DAGK_prokar"/>
    <property type="match status" value="1"/>
</dbReference>
<comment type="cofactor">
    <cofactor evidence="18">
        <name>Mg(2+)</name>
        <dbReference type="ChEBI" id="CHEBI:18420"/>
    </cofactor>
    <text evidence="18">Mn(2+), Zn(2+), Cd(2+) and Co(2+) support activity to lesser extents.</text>
</comment>
<keyword evidence="8 21" id="KW-0418">Kinase</keyword>
<dbReference type="EMBL" id="FNQN01000005">
    <property type="protein sequence ID" value="SEA38900.1"/>
    <property type="molecule type" value="Genomic_DNA"/>
</dbReference>
<evidence type="ECO:0000256" key="10">
    <source>
        <dbReference type="ARBA" id="ARBA00022989"/>
    </source>
</evidence>
<evidence type="ECO:0000256" key="1">
    <source>
        <dbReference type="ARBA" id="ARBA00004651"/>
    </source>
</evidence>
<feature type="transmembrane region" description="Helical" evidence="19">
    <location>
        <begin position="27"/>
        <end position="46"/>
    </location>
</feature>
<dbReference type="InterPro" id="IPR000829">
    <property type="entry name" value="DAGK"/>
</dbReference>
<dbReference type="GO" id="GO:0016301">
    <property type="term" value="F:kinase activity"/>
    <property type="evidence" value="ECO:0007669"/>
    <property type="project" value="UniProtKB-KW"/>
</dbReference>
<keyword evidence="6 19" id="KW-0812">Transmembrane</keyword>
<feature type="binding site" evidence="18">
    <location>
        <position position="72"/>
    </location>
    <ligand>
        <name>a divalent metal cation</name>
        <dbReference type="ChEBI" id="CHEBI:60240"/>
    </ligand>
</feature>
<evidence type="ECO:0000256" key="3">
    <source>
        <dbReference type="ARBA" id="ARBA00022475"/>
    </source>
</evidence>
<dbReference type="STRING" id="37625.SAMN05660420_01965"/>
<evidence type="ECO:0000313" key="22">
    <source>
        <dbReference type="Proteomes" id="UP000199409"/>
    </source>
</evidence>
<dbReference type="InterPro" id="IPR033717">
    <property type="entry name" value="UDPK"/>
</dbReference>
<dbReference type="SMART" id="SM00014">
    <property type="entry name" value="acidPPc"/>
    <property type="match status" value="1"/>
</dbReference>
<keyword evidence="14" id="KW-1208">Phospholipid metabolism</keyword>
<evidence type="ECO:0000259" key="20">
    <source>
        <dbReference type="SMART" id="SM00014"/>
    </source>
</evidence>
<feature type="binding site" evidence="17">
    <location>
        <position position="72"/>
    </location>
    <ligand>
        <name>ATP</name>
        <dbReference type="ChEBI" id="CHEBI:30616"/>
    </ligand>
</feature>
<evidence type="ECO:0000256" key="4">
    <source>
        <dbReference type="ARBA" id="ARBA00022516"/>
    </source>
</evidence>
<evidence type="ECO:0000256" key="16">
    <source>
        <dbReference type="PIRSR" id="PIRSR600829-2"/>
    </source>
</evidence>
<proteinExistence type="inferred from homology"/>
<dbReference type="InterPro" id="IPR036938">
    <property type="entry name" value="PAP2/HPO_sf"/>
</dbReference>
<dbReference type="GO" id="GO:0005524">
    <property type="term" value="F:ATP binding"/>
    <property type="evidence" value="ECO:0007669"/>
    <property type="project" value="UniProtKB-KW"/>
</dbReference>
<dbReference type="GO" id="GO:0005886">
    <property type="term" value="C:plasma membrane"/>
    <property type="evidence" value="ECO:0007669"/>
    <property type="project" value="UniProtKB-SubCell"/>
</dbReference>
<evidence type="ECO:0000256" key="12">
    <source>
        <dbReference type="ARBA" id="ARBA00023136"/>
    </source>
</evidence>
<dbReference type="GO" id="GO:0008654">
    <property type="term" value="P:phospholipid biosynthetic process"/>
    <property type="evidence" value="ECO:0007669"/>
    <property type="project" value="UniProtKB-KW"/>
</dbReference>
<evidence type="ECO:0000256" key="2">
    <source>
        <dbReference type="ARBA" id="ARBA00005967"/>
    </source>
</evidence>
<dbReference type="AlphaFoldDB" id="A0A1H4ASN5"/>
<feature type="active site" description="Proton acceptor" evidence="15">
    <location>
        <position position="65"/>
    </location>
</feature>
<feature type="transmembrane region" description="Helical" evidence="19">
    <location>
        <begin position="187"/>
        <end position="205"/>
    </location>
</feature>
<reference evidence="21 22" key="1">
    <citation type="submission" date="2016-10" db="EMBL/GenBank/DDBJ databases">
        <authorList>
            <person name="de Groot N.N."/>
        </authorList>
    </citation>
    <scope>NUCLEOTIDE SEQUENCE [LARGE SCALE GENOMIC DNA]</scope>
    <source>
        <strain evidence="21 22">DSM 7343</strain>
    </source>
</reference>
<keyword evidence="9 17" id="KW-0067">ATP-binding</keyword>
<evidence type="ECO:0000256" key="11">
    <source>
        <dbReference type="ARBA" id="ARBA00023098"/>
    </source>
</evidence>
<keyword evidence="3" id="KW-1003">Cell membrane</keyword>
<evidence type="ECO:0000256" key="13">
    <source>
        <dbReference type="ARBA" id="ARBA00023209"/>
    </source>
</evidence>
<name>A0A1H4ASN5_9BACT</name>
<dbReference type="Gene3D" id="1.10.287.3610">
    <property type="match status" value="1"/>
</dbReference>
<dbReference type="Gene3D" id="1.20.144.10">
    <property type="entry name" value="Phosphatidic acid phosphatase type 2/haloperoxidase"/>
    <property type="match status" value="1"/>
</dbReference>
<dbReference type="PROSITE" id="PS01069">
    <property type="entry name" value="DAGK_PROKAR"/>
    <property type="match status" value="1"/>
</dbReference>
<keyword evidence="5" id="KW-0808">Transferase</keyword>
<evidence type="ECO:0000256" key="15">
    <source>
        <dbReference type="PIRSR" id="PIRSR600829-1"/>
    </source>
</evidence>
<keyword evidence="18" id="KW-0460">Magnesium</keyword>
<dbReference type="InterPro" id="IPR036945">
    <property type="entry name" value="DAGK_sf"/>
</dbReference>
<dbReference type="PANTHER" id="PTHR34299">
    <property type="entry name" value="DIACYLGLYCEROL KINASE"/>
    <property type="match status" value="1"/>
</dbReference>
<dbReference type="SUPFAM" id="SSF48317">
    <property type="entry name" value="Acid phosphatase/Vanadium-dependent haloperoxidase"/>
    <property type="match status" value="1"/>
</dbReference>
<evidence type="ECO:0000256" key="5">
    <source>
        <dbReference type="ARBA" id="ARBA00022679"/>
    </source>
</evidence>
<dbReference type="OrthoDB" id="5460798at2"/>
<keyword evidence="11" id="KW-0443">Lipid metabolism</keyword>
<gene>
    <name evidence="21" type="ORF">SAMN05660420_01965</name>
</gene>